<gene>
    <name evidence="1" type="ORF">NCF85_14990</name>
</gene>
<dbReference type="SUPFAM" id="SSF51197">
    <property type="entry name" value="Clavaminate synthase-like"/>
    <property type="match status" value="1"/>
</dbReference>
<dbReference type="InterPro" id="IPR008775">
    <property type="entry name" value="Phytyl_CoA_dOase-like"/>
</dbReference>
<proteinExistence type="predicted"/>
<dbReference type="Pfam" id="PF05721">
    <property type="entry name" value="PhyH"/>
    <property type="match status" value="1"/>
</dbReference>
<keyword evidence="1" id="KW-0223">Dioxygenase</keyword>
<sequence>MSFANLGFCYFQAALVDEIDELETLLDQVEQGGPGTRITDFAGLACFLDAKDVFGSILAAIDAHGARPVRAILFDKRADQNWALGWHQDRTICVREEIETEGFGPFSKKQGLVHVEPPFEVIERMITLRIHLDPVPEENAPLLVAEGSHRLARFLCLRSTPLPHRCQRAPALQIAAIYGLTRHRFSMRPSVQPPAVAGEFCRSTTHRMSCRPRFNGSAFTN</sequence>
<reference evidence="1 2" key="1">
    <citation type="submission" date="2022-06" db="EMBL/GenBank/DDBJ databases">
        <authorList>
            <person name="Liu G."/>
        </authorList>
    </citation>
    <scope>NUCLEOTIDE SEQUENCE [LARGE SCALE GENOMIC DNA]</scope>
    <source>
        <strain evidence="1 2">E4</strain>
    </source>
</reference>
<keyword evidence="2" id="KW-1185">Reference proteome</keyword>
<dbReference type="EMBL" id="CP098494">
    <property type="protein sequence ID" value="USA61345.1"/>
    <property type="molecule type" value="Genomic_DNA"/>
</dbReference>
<dbReference type="Gene3D" id="2.60.120.620">
    <property type="entry name" value="q2cbj1_9rhob like domain"/>
    <property type="match status" value="1"/>
</dbReference>
<evidence type="ECO:0000313" key="1">
    <source>
        <dbReference type="EMBL" id="USA61345.1"/>
    </source>
</evidence>
<keyword evidence="1" id="KW-0560">Oxidoreductase</keyword>
<dbReference type="GO" id="GO:0051213">
    <property type="term" value="F:dioxygenase activity"/>
    <property type="evidence" value="ECO:0007669"/>
    <property type="project" value="UniProtKB-KW"/>
</dbReference>
<dbReference type="Proteomes" id="UP001056619">
    <property type="component" value="Chromosome"/>
</dbReference>
<evidence type="ECO:0000313" key="2">
    <source>
        <dbReference type="Proteomes" id="UP001056619"/>
    </source>
</evidence>
<dbReference type="RefSeq" id="WP_301642025.1">
    <property type="nucleotide sequence ID" value="NZ_CP098494.1"/>
</dbReference>
<organism evidence="1 2">
    <name type="scientific">Qipengyuania citrea</name>
    <dbReference type="NCBI Taxonomy" id="225971"/>
    <lineage>
        <taxon>Bacteria</taxon>
        <taxon>Pseudomonadati</taxon>
        <taxon>Pseudomonadota</taxon>
        <taxon>Alphaproteobacteria</taxon>
        <taxon>Sphingomonadales</taxon>
        <taxon>Erythrobacteraceae</taxon>
        <taxon>Qipengyuania</taxon>
    </lineage>
</organism>
<accession>A0ABY4U5F7</accession>
<protein>
    <submittedName>
        <fullName evidence="1">Phytanoyl-CoA dioxygenase family protein</fullName>
    </submittedName>
</protein>
<name>A0ABY4U5F7_9SPHN</name>